<accession>R0HDH4</accession>
<feature type="region of interest" description="Disordered" evidence="1">
    <location>
        <begin position="107"/>
        <end position="163"/>
    </location>
</feature>
<feature type="compositionally biased region" description="Low complexity" evidence="1">
    <location>
        <begin position="243"/>
        <end position="274"/>
    </location>
</feature>
<gene>
    <name evidence="3" type="ORF">CARUB_v10003867mg</name>
</gene>
<dbReference type="EMBL" id="KB870810">
    <property type="protein sequence ID" value="EOA23085.1"/>
    <property type="molecule type" value="Genomic_DNA"/>
</dbReference>
<dbReference type="PROSITE" id="PS50076">
    <property type="entry name" value="DNAJ_2"/>
    <property type="match status" value="1"/>
</dbReference>
<reference evidence="4" key="1">
    <citation type="journal article" date="2013" name="Nat. Genet.">
        <title>The Capsella rubella genome and the genomic consequences of rapid mating system evolution.</title>
        <authorList>
            <person name="Slotte T."/>
            <person name="Hazzouri K.M."/>
            <person name="Agren J.A."/>
            <person name="Koenig D."/>
            <person name="Maumus F."/>
            <person name="Guo Y.L."/>
            <person name="Steige K."/>
            <person name="Platts A.E."/>
            <person name="Escobar J.S."/>
            <person name="Newman L.K."/>
            <person name="Wang W."/>
            <person name="Mandakova T."/>
            <person name="Vello E."/>
            <person name="Smith L.M."/>
            <person name="Henz S.R."/>
            <person name="Steffen J."/>
            <person name="Takuno S."/>
            <person name="Brandvain Y."/>
            <person name="Coop G."/>
            <person name="Andolfatto P."/>
            <person name="Hu T.T."/>
            <person name="Blanchette M."/>
            <person name="Clark R.M."/>
            <person name="Quesneville H."/>
            <person name="Nordborg M."/>
            <person name="Gaut B.S."/>
            <person name="Lysak M.A."/>
            <person name="Jenkins J."/>
            <person name="Grimwood J."/>
            <person name="Chapman J."/>
            <person name="Prochnik S."/>
            <person name="Shu S."/>
            <person name="Rokhsar D."/>
            <person name="Schmutz J."/>
            <person name="Weigel D."/>
            <person name="Wright S.I."/>
        </authorList>
    </citation>
    <scope>NUCLEOTIDE SEQUENCE [LARGE SCALE GENOMIC DNA]</scope>
    <source>
        <strain evidence="4">cv. Monte Gargano</strain>
    </source>
</reference>
<dbReference type="SUPFAM" id="SSF46565">
    <property type="entry name" value="Chaperone J-domain"/>
    <property type="match status" value="1"/>
</dbReference>
<organism evidence="3 4">
    <name type="scientific">Capsella rubella</name>
    <dbReference type="NCBI Taxonomy" id="81985"/>
    <lineage>
        <taxon>Eukaryota</taxon>
        <taxon>Viridiplantae</taxon>
        <taxon>Streptophyta</taxon>
        <taxon>Embryophyta</taxon>
        <taxon>Tracheophyta</taxon>
        <taxon>Spermatophyta</taxon>
        <taxon>Magnoliopsida</taxon>
        <taxon>eudicotyledons</taxon>
        <taxon>Gunneridae</taxon>
        <taxon>Pentapetalae</taxon>
        <taxon>rosids</taxon>
        <taxon>malvids</taxon>
        <taxon>Brassicales</taxon>
        <taxon>Brassicaceae</taxon>
        <taxon>Camelineae</taxon>
        <taxon>Capsella</taxon>
    </lineage>
</organism>
<dbReference type="SMART" id="SM00271">
    <property type="entry name" value="DnaJ"/>
    <property type="match status" value="1"/>
</dbReference>
<sequence>MECNKDEARRAMDIAERKVSENDYFGAKKFVNKAQVLYPDLVEADWYRVLGVEPLADDDALKRQYKKLALLLHPDKNRFKGAEGAFKLVSQAWCLLSDKVKRSAYDQKRKLKKAKKPPNPPHNVNQDARGGVDTSARATSDKPKPPKPPKPHKPASSYEHQNVRDYVYPSPKARSYKHAPARTDSFEQVKDNMWFWAKCNRCKTQCQYLAPYCHYKTIHCQNCGQDFIATQTMKPVNYSSSPQQQQQQNRATNKSTNGASSSSSAAQETPQASAKSSATNEETIGAQKWNAQNTYVT</sequence>
<dbReference type="Pfam" id="PF00226">
    <property type="entry name" value="DnaJ"/>
    <property type="match status" value="1"/>
</dbReference>
<feature type="domain" description="J" evidence="2">
    <location>
        <begin position="45"/>
        <end position="109"/>
    </location>
</feature>
<feature type="region of interest" description="Disordered" evidence="1">
    <location>
        <begin position="236"/>
        <end position="297"/>
    </location>
</feature>
<dbReference type="PANTHER" id="PTHR44137:SF23">
    <property type="entry name" value="CHAPERONE DNAJ-DOMAIN SUPERFAMILY PROTEIN"/>
    <property type="match status" value="1"/>
</dbReference>
<evidence type="ECO:0000313" key="3">
    <source>
        <dbReference type="EMBL" id="EOA23085.1"/>
    </source>
</evidence>
<dbReference type="CDD" id="cd06257">
    <property type="entry name" value="DnaJ"/>
    <property type="match status" value="1"/>
</dbReference>
<dbReference type="Gene3D" id="1.10.287.110">
    <property type="entry name" value="DnaJ domain"/>
    <property type="match status" value="1"/>
</dbReference>
<dbReference type="eggNOG" id="ENOG502QQV4">
    <property type="taxonomic scope" value="Eukaryota"/>
</dbReference>
<evidence type="ECO:0000256" key="1">
    <source>
        <dbReference type="SAM" id="MobiDB-lite"/>
    </source>
</evidence>
<dbReference type="Proteomes" id="UP000029121">
    <property type="component" value="Unassembled WGS sequence"/>
</dbReference>
<dbReference type="InterPro" id="IPR036869">
    <property type="entry name" value="J_dom_sf"/>
</dbReference>
<dbReference type="AlphaFoldDB" id="R0HDH4"/>
<protein>
    <recommendedName>
        <fullName evidence="2">J domain-containing protein</fullName>
    </recommendedName>
</protein>
<proteinExistence type="predicted"/>
<name>R0HDH4_9BRAS</name>
<dbReference type="STRING" id="81985.R0HDH4"/>
<evidence type="ECO:0000259" key="2">
    <source>
        <dbReference type="PROSITE" id="PS50076"/>
    </source>
</evidence>
<dbReference type="InterPro" id="IPR001623">
    <property type="entry name" value="DnaJ_domain"/>
</dbReference>
<evidence type="ECO:0000313" key="4">
    <source>
        <dbReference type="Proteomes" id="UP000029121"/>
    </source>
</evidence>
<dbReference type="PRINTS" id="PR00625">
    <property type="entry name" value="JDOMAIN"/>
</dbReference>
<keyword evidence="4" id="KW-1185">Reference proteome</keyword>
<dbReference type="PANTHER" id="PTHR44137">
    <property type="entry name" value="BNAC03G44070D PROTEIN"/>
    <property type="match status" value="1"/>
</dbReference>